<dbReference type="AlphaFoldDB" id="L9VTD1"/>
<evidence type="ECO:0000313" key="4">
    <source>
        <dbReference type="Proteomes" id="UP000011599"/>
    </source>
</evidence>
<evidence type="ECO:0000256" key="1">
    <source>
        <dbReference type="SAM" id="MobiDB-lite"/>
    </source>
</evidence>
<feature type="region of interest" description="Disordered" evidence="1">
    <location>
        <begin position="107"/>
        <end position="137"/>
    </location>
</feature>
<dbReference type="STRING" id="1114856.GCA_000383975_02775"/>
<reference evidence="3 4" key="1">
    <citation type="journal article" date="2014" name="PLoS Genet.">
        <title>Phylogenetically driven sequencing of extremely halophilic archaea reveals strategies for static and dynamic osmo-response.</title>
        <authorList>
            <person name="Becker E.A."/>
            <person name="Seitzer P.M."/>
            <person name="Tritt A."/>
            <person name="Larsen D."/>
            <person name="Krusor M."/>
            <person name="Yao A.I."/>
            <person name="Wu D."/>
            <person name="Madern D."/>
            <person name="Eisen J.A."/>
            <person name="Darling A.E."/>
            <person name="Facciotti M.T."/>
        </authorList>
    </citation>
    <scope>NUCLEOTIDE SEQUENCE [LARGE SCALE GENOMIC DNA]</scope>
    <source>
        <strain evidence="3 4">GA33</strain>
    </source>
</reference>
<feature type="transmembrane region" description="Helical" evidence="2">
    <location>
        <begin position="14"/>
        <end position="34"/>
    </location>
</feature>
<keyword evidence="2" id="KW-1133">Transmembrane helix</keyword>
<dbReference type="EMBL" id="AOHW01000033">
    <property type="protein sequence ID" value="ELY40247.1"/>
    <property type="molecule type" value="Genomic_DNA"/>
</dbReference>
<evidence type="ECO:0000313" key="3">
    <source>
        <dbReference type="EMBL" id="ELY40247.1"/>
    </source>
</evidence>
<keyword evidence="2" id="KW-0812">Transmembrane</keyword>
<name>L9VTD1_9EURY</name>
<proteinExistence type="predicted"/>
<keyword evidence="2" id="KW-0472">Membrane</keyword>
<dbReference type="InterPro" id="IPR055709">
    <property type="entry name" value="DUF7285"/>
</dbReference>
<accession>L9VTD1</accession>
<dbReference type="RefSeq" id="WP_006090191.1">
    <property type="nucleotide sequence ID" value="NZ_AOHW01000033.1"/>
</dbReference>
<keyword evidence="4" id="KW-1185">Reference proteome</keyword>
<sequence>MLHSSSSKGQTEPLAALVAIIVVGMAIVLYGGFVTDVLTDRTDRTSDDVAIDLIWDDISHDGVYSSDRGTDLSDIEMSSLPQGQNVYVEVTIIDDDGHERVVDDVHFDSDGTRASPQEGPPEDGSGIETQVSERPIPVETDVAGDVRGGTLHVEVWSP</sequence>
<dbReference type="PATRIC" id="fig|1114856.3.peg.2448"/>
<dbReference type="eggNOG" id="arCOG05166">
    <property type="taxonomic scope" value="Archaea"/>
</dbReference>
<evidence type="ECO:0000256" key="2">
    <source>
        <dbReference type="SAM" id="Phobius"/>
    </source>
</evidence>
<protein>
    <recommendedName>
        <fullName evidence="5">Archaeal Type IV pilin N-terminal domain-containing protein</fullName>
    </recommendedName>
</protein>
<gene>
    <name evidence="3" type="ORF">C496_11752</name>
</gene>
<organism evidence="3 4">
    <name type="scientific">Natronorubrum tibetense GA33</name>
    <dbReference type="NCBI Taxonomy" id="1114856"/>
    <lineage>
        <taxon>Archaea</taxon>
        <taxon>Methanobacteriati</taxon>
        <taxon>Methanobacteriota</taxon>
        <taxon>Stenosarchaea group</taxon>
        <taxon>Halobacteria</taxon>
        <taxon>Halobacteriales</taxon>
        <taxon>Natrialbaceae</taxon>
        <taxon>Natronorubrum</taxon>
    </lineage>
</organism>
<evidence type="ECO:0008006" key="5">
    <source>
        <dbReference type="Google" id="ProtNLM"/>
    </source>
</evidence>
<comment type="caution">
    <text evidence="3">The sequence shown here is derived from an EMBL/GenBank/DDBJ whole genome shotgun (WGS) entry which is preliminary data.</text>
</comment>
<dbReference type="OrthoDB" id="186386at2157"/>
<dbReference type="Pfam" id="PF23956">
    <property type="entry name" value="DUF7285"/>
    <property type="match status" value="1"/>
</dbReference>
<dbReference type="Proteomes" id="UP000011599">
    <property type="component" value="Unassembled WGS sequence"/>
</dbReference>